<dbReference type="RefSeq" id="WP_218875337.1">
    <property type="nucleotide sequence ID" value="NZ_JACBZX010000001.1"/>
</dbReference>
<accession>A0A852XB91</accession>
<evidence type="ECO:0000313" key="3">
    <source>
        <dbReference type="Proteomes" id="UP000592181"/>
    </source>
</evidence>
<dbReference type="AlphaFoldDB" id="A0A852XB91"/>
<protein>
    <submittedName>
        <fullName evidence="2">Uncharacterized protein</fullName>
    </submittedName>
</protein>
<dbReference type="Proteomes" id="UP000592181">
    <property type="component" value="Unassembled WGS sequence"/>
</dbReference>
<evidence type="ECO:0000313" key="2">
    <source>
        <dbReference type="EMBL" id="NYG38003.1"/>
    </source>
</evidence>
<dbReference type="EMBL" id="JACBZX010000001">
    <property type="protein sequence ID" value="NYG38003.1"/>
    <property type="molecule type" value="Genomic_DNA"/>
</dbReference>
<feature type="region of interest" description="Disordered" evidence="1">
    <location>
        <begin position="1"/>
        <end position="27"/>
    </location>
</feature>
<evidence type="ECO:0000256" key="1">
    <source>
        <dbReference type="SAM" id="MobiDB-lite"/>
    </source>
</evidence>
<reference evidence="2 3" key="1">
    <citation type="submission" date="2020-07" db="EMBL/GenBank/DDBJ databases">
        <title>Sequencing the genomes of 1000 actinobacteria strains.</title>
        <authorList>
            <person name="Klenk H.-P."/>
        </authorList>
    </citation>
    <scope>NUCLEOTIDE SEQUENCE [LARGE SCALE GENOMIC DNA]</scope>
    <source>
        <strain evidence="2 3">DSM 24723</strain>
    </source>
</reference>
<feature type="compositionally biased region" description="Basic and acidic residues" evidence="1">
    <location>
        <begin position="18"/>
        <end position="27"/>
    </location>
</feature>
<proteinExistence type="predicted"/>
<name>A0A852XB91_9MICO</name>
<gene>
    <name evidence="2" type="ORF">BJY28_002472</name>
</gene>
<comment type="caution">
    <text evidence="2">The sequence shown here is derived from an EMBL/GenBank/DDBJ whole genome shotgun (WGS) entry which is preliminary data.</text>
</comment>
<organism evidence="2 3">
    <name type="scientific">Janibacter alkaliphilus</name>
    <dbReference type="NCBI Taxonomy" id="1069963"/>
    <lineage>
        <taxon>Bacteria</taxon>
        <taxon>Bacillati</taxon>
        <taxon>Actinomycetota</taxon>
        <taxon>Actinomycetes</taxon>
        <taxon>Micrococcales</taxon>
        <taxon>Intrasporangiaceae</taxon>
        <taxon>Janibacter</taxon>
    </lineage>
</organism>
<sequence length="139" mass="15621">MTDGPSEEPRFSPRPRRTAPEAGRRDTENALTELRAIVRRTEIVRDAGRDHFADGHPAYDVASMVILRLASLLERPELNMAHGPLSEDEVVAIRTTRNIAAHAGYRGMNDDLFWAAVTVRVPDIVRRLLEHLDDDLDDA</sequence>
<keyword evidence="3" id="KW-1185">Reference proteome</keyword>